<reference evidence="6 7" key="1">
    <citation type="submission" date="2016-10" db="EMBL/GenBank/DDBJ databases">
        <title>Paenibacillus species isolates.</title>
        <authorList>
            <person name="Beno S.M."/>
        </authorList>
    </citation>
    <scope>NUCLEOTIDE SEQUENCE [LARGE SCALE GENOMIC DNA]</scope>
    <source>
        <strain evidence="6 7">FSL H7-0744</strain>
    </source>
</reference>
<dbReference type="InterPro" id="IPR047057">
    <property type="entry name" value="MerR_fam"/>
</dbReference>
<dbReference type="InterPro" id="IPR009061">
    <property type="entry name" value="DNA-bd_dom_put_sf"/>
</dbReference>
<dbReference type="RefSeq" id="WP_076113117.1">
    <property type="nucleotide sequence ID" value="NZ_MPTB01000036.1"/>
</dbReference>
<keyword evidence="1" id="KW-0805">Transcription regulation</keyword>
<dbReference type="Pfam" id="PF07739">
    <property type="entry name" value="TipAS"/>
    <property type="match status" value="1"/>
</dbReference>
<name>A0ABX3H165_PAEBO</name>
<dbReference type="CDD" id="cd01106">
    <property type="entry name" value="HTH_TipAL-Mta"/>
    <property type="match status" value="1"/>
</dbReference>
<evidence type="ECO:0000256" key="2">
    <source>
        <dbReference type="ARBA" id="ARBA00023125"/>
    </source>
</evidence>
<keyword evidence="7" id="KW-1185">Reference proteome</keyword>
<dbReference type="SMART" id="SM00422">
    <property type="entry name" value="HTH_MERR"/>
    <property type="match status" value="1"/>
</dbReference>
<evidence type="ECO:0000259" key="5">
    <source>
        <dbReference type="PROSITE" id="PS50937"/>
    </source>
</evidence>
<keyword evidence="2" id="KW-0238">DNA-binding</keyword>
<evidence type="ECO:0000256" key="1">
    <source>
        <dbReference type="ARBA" id="ARBA00023015"/>
    </source>
</evidence>
<evidence type="ECO:0000313" key="6">
    <source>
        <dbReference type="EMBL" id="OMD43220.1"/>
    </source>
</evidence>
<comment type="caution">
    <text evidence="6">The sequence shown here is derived from an EMBL/GenBank/DDBJ whole genome shotgun (WGS) entry which is preliminary data.</text>
</comment>
<dbReference type="PROSITE" id="PS50937">
    <property type="entry name" value="HTH_MERR_2"/>
    <property type="match status" value="1"/>
</dbReference>
<evidence type="ECO:0000313" key="7">
    <source>
        <dbReference type="Proteomes" id="UP000187412"/>
    </source>
</evidence>
<dbReference type="PANTHER" id="PTHR30204:SF90">
    <property type="entry name" value="HTH-TYPE TRANSCRIPTIONAL ACTIVATOR MTA"/>
    <property type="match status" value="1"/>
</dbReference>
<sequence length="250" mass="28589">MLYGVKETAALSKVTVKTLHHYHKTGLLMPCEISEAGYRLYGTEELERLQQILLYRELDLTLEQIKQLLEDEPDRLTILVEQEKLLLLRKQRLESMLETLKKSIMSRKKGEQMEDKELFTGFESEEEWAEAMKPQHEHLKETYDFELLGTAPVDLQRMNEMAAEAAAFMKAMAEALRSGVKHSDAAITQLIESHLGFLKGQGHLVSAQDFALQNRFFLGDDFHLQMLEGQQTGLAYYLSAAADYFAAQAQ</sequence>
<dbReference type="InterPro" id="IPR000551">
    <property type="entry name" value="MerR-type_HTH_dom"/>
</dbReference>
<gene>
    <name evidence="6" type="ORF">BSK56_24285</name>
</gene>
<proteinExistence type="predicted"/>
<dbReference type="Gene3D" id="1.10.1660.10">
    <property type="match status" value="1"/>
</dbReference>
<evidence type="ECO:0000256" key="4">
    <source>
        <dbReference type="ARBA" id="ARBA00023163"/>
    </source>
</evidence>
<dbReference type="InterPro" id="IPR036244">
    <property type="entry name" value="TipA-like_antibiotic-bd"/>
</dbReference>
<protein>
    <submittedName>
        <fullName evidence="6">MerR family transcriptional regulator</fullName>
    </submittedName>
</protein>
<keyword evidence="4" id="KW-0804">Transcription</keyword>
<dbReference type="EMBL" id="MPTB01000036">
    <property type="protein sequence ID" value="OMD43220.1"/>
    <property type="molecule type" value="Genomic_DNA"/>
</dbReference>
<keyword evidence="3" id="KW-0010">Activator</keyword>
<dbReference type="SUPFAM" id="SSF89082">
    <property type="entry name" value="Antibiotic binding domain of TipA-like multidrug resistance regulators"/>
    <property type="match status" value="1"/>
</dbReference>
<dbReference type="InterPro" id="IPR012925">
    <property type="entry name" value="TipAS_dom"/>
</dbReference>
<dbReference type="Pfam" id="PF13411">
    <property type="entry name" value="MerR_1"/>
    <property type="match status" value="1"/>
</dbReference>
<dbReference type="SUPFAM" id="SSF46955">
    <property type="entry name" value="Putative DNA-binding domain"/>
    <property type="match status" value="1"/>
</dbReference>
<evidence type="ECO:0000256" key="3">
    <source>
        <dbReference type="ARBA" id="ARBA00023159"/>
    </source>
</evidence>
<dbReference type="Proteomes" id="UP000187412">
    <property type="component" value="Unassembled WGS sequence"/>
</dbReference>
<dbReference type="PANTHER" id="PTHR30204">
    <property type="entry name" value="REDOX-CYCLING DRUG-SENSING TRANSCRIPTIONAL ACTIVATOR SOXR"/>
    <property type="match status" value="1"/>
</dbReference>
<accession>A0ABX3H165</accession>
<organism evidence="6 7">
    <name type="scientific">Paenibacillus borealis</name>
    <dbReference type="NCBI Taxonomy" id="160799"/>
    <lineage>
        <taxon>Bacteria</taxon>
        <taxon>Bacillati</taxon>
        <taxon>Bacillota</taxon>
        <taxon>Bacilli</taxon>
        <taxon>Bacillales</taxon>
        <taxon>Paenibacillaceae</taxon>
        <taxon>Paenibacillus</taxon>
    </lineage>
</organism>
<feature type="domain" description="HTH merR-type" evidence="5">
    <location>
        <begin position="2"/>
        <end position="71"/>
    </location>
</feature>